<name>A0A0V1F1R5_TRIPS</name>
<comment type="caution">
    <text evidence="1">The sequence shown here is derived from an EMBL/GenBank/DDBJ whole genome shotgun (WGS) entry which is preliminary data.</text>
</comment>
<sequence>MLKMSIIKCIKKVINLQDSFLKIFQTHLSSLIYQYFAILDCKVVFTKIKLTTLISEYIQWRGVSQILKEAHHYSKNLKSVWKILCISTTTDTPVNSYTPIALTITIPASAIKSNQLSISNAYISISVAY</sequence>
<evidence type="ECO:0000313" key="2">
    <source>
        <dbReference type="Proteomes" id="UP000054632"/>
    </source>
</evidence>
<proteinExistence type="predicted"/>
<dbReference type="EMBL" id="JYDR01000001">
    <property type="protein sequence ID" value="KRY80041.1"/>
    <property type="molecule type" value="Genomic_DNA"/>
</dbReference>
<reference evidence="1 2" key="1">
    <citation type="submission" date="2015-01" db="EMBL/GenBank/DDBJ databases">
        <title>Evolution of Trichinella species and genotypes.</title>
        <authorList>
            <person name="Korhonen P.K."/>
            <person name="Edoardo P."/>
            <person name="Giuseppe L.R."/>
            <person name="Gasser R.B."/>
        </authorList>
    </citation>
    <scope>NUCLEOTIDE SEQUENCE [LARGE SCALE GENOMIC DNA]</scope>
    <source>
        <strain evidence="1">ISS13</strain>
    </source>
</reference>
<protein>
    <submittedName>
        <fullName evidence="1">Uncharacterized protein</fullName>
    </submittedName>
</protein>
<accession>A0A0V1F1R5</accession>
<evidence type="ECO:0000313" key="1">
    <source>
        <dbReference type="EMBL" id="KRY80041.1"/>
    </source>
</evidence>
<gene>
    <name evidence="1" type="ORF">T4A_446</name>
</gene>
<organism evidence="1 2">
    <name type="scientific">Trichinella pseudospiralis</name>
    <name type="common">Parasitic roundworm</name>
    <dbReference type="NCBI Taxonomy" id="6337"/>
    <lineage>
        <taxon>Eukaryota</taxon>
        <taxon>Metazoa</taxon>
        <taxon>Ecdysozoa</taxon>
        <taxon>Nematoda</taxon>
        <taxon>Enoplea</taxon>
        <taxon>Dorylaimia</taxon>
        <taxon>Trichinellida</taxon>
        <taxon>Trichinellidae</taxon>
        <taxon>Trichinella</taxon>
    </lineage>
</organism>
<dbReference type="AlphaFoldDB" id="A0A0V1F1R5"/>
<dbReference type="Proteomes" id="UP000054632">
    <property type="component" value="Unassembled WGS sequence"/>
</dbReference>